<dbReference type="AlphaFoldDB" id="A0A2I1M575"/>
<accession>A0A2I1M575</accession>
<dbReference type="OrthoDB" id="2662123at2"/>
<organism evidence="2 3">
    <name type="scientific">Anaerococcus octavius</name>
    <dbReference type="NCBI Taxonomy" id="54007"/>
    <lineage>
        <taxon>Bacteria</taxon>
        <taxon>Bacillati</taxon>
        <taxon>Bacillota</taxon>
        <taxon>Tissierellia</taxon>
        <taxon>Tissierellales</taxon>
        <taxon>Peptoniphilaceae</taxon>
        <taxon>Anaerococcus</taxon>
    </lineage>
</organism>
<gene>
    <name evidence="2" type="ORF">CYJ34_08005</name>
</gene>
<sequence>MMDITKLIGDLGFPIVVSLILIYRLDYKLDQILKEIREIKNEK</sequence>
<keyword evidence="1" id="KW-1133">Transmembrane helix</keyword>
<comment type="caution">
    <text evidence="2">The sequence shown here is derived from an EMBL/GenBank/DDBJ whole genome shotgun (WGS) entry which is preliminary data.</text>
</comment>
<dbReference type="Proteomes" id="UP000234335">
    <property type="component" value="Unassembled WGS sequence"/>
</dbReference>
<dbReference type="EMBL" id="PKGS01000007">
    <property type="protein sequence ID" value="PKZ15285.1"/>
    <property type="molecule type" value="Genomic_DNA"/>
</dbReference>
<proteinExistence type="predicted"/>
<dbReference type="Pfam" id="PF12841">
    <property type="entry name" value="YvrJ"/>
    <property type="match status" value="1"/>
</dbReference>
<keyword evidence="1" id="KW-0812">Transmembrane</keyword>
<keyword evidence="1" id="KW-0472">Membrane</keyword>
<evidence type="ECO:0000256" key="1">
    <source>
        <dbReference type="SAM" id="Phobius"/>
    </source>
</evidence>
<evidence type="ECO:0008006" key="4">
    <source>
        <dbReference type="Google" id="ProtNLM"/>
    </source>
</evidence>
<reference evidence="2 3" key="1">
    <citation type="submission" date="2017-12" db="EMBL/GenBank/DDBJ databases">
        <title>Phylogenetic diversity of female urinary microbiome.</title>
        <authorList>
            <person name="Thomas-White K."/>
            <person name="Wolfe A.J."/>
        </authorList>
    </citation>
    <scope>NUCLEOTIDE SEQUENCE [LARGE SCALE GENOMIC DNA]</scope>
    <source>
        <strain evidence="2 3">UMB0119</strain>
    </source>
</reference>
<evidence type="ECO:0000313" key="2">
    <source>
        <dbReference type="EMBL" id="PKZ15285.1"/>
    </source>
</evidence>
<feature type="transmembrane region" description="Helical" evidence="1">
    <location>
        <begin position="7"/>
        <end position="25"/>
    </location>
</feature>
<protein>
    <recommendedName>
        <fullName evidence="4">YvrJ family protein</fullName>
    </recommendedName>
</protein>
<dbReference type="InterPro" id="IPR024419">
    <property type="entry name" value="YvrJ"/>
</dbReference>
<keyword evidence="3" id="KW-1185">Reference proteome</keyword>
<name>A0A2I1M575_9FIRM</name>
<evidence type="ECO:0000313" key="3">
    <source>
        <dbReference type="Proteomes" id="UP000234335"/>
    </source>
</evidence>